<feature type="non-terminal residue" evidence="1">
    <location>
        <position position="37"/>
    </location>
</feature>
<dbReference type="EMBL" id="AAFI02000250">
    <property type="protein sequence ID" value="EAL60314.1"/>
    <property type="molecule type" value="Genomic_DNA"/>
</dbReference>
<reference evidence="1 2" key="1">
    <citation type="journal article" date="2005" name="Nature">
        <title>The genome of the social amoeba Dictyostelium discoideum.</title>
        <authorList>
            <consortium name="The Dictyostelium discoideum Sequencing Consortium"/>
            <person name="Eichinger L."/>
            <person name="Pachebat J.A."/>
            <person name="Glockner G."/>
            <person name="Rajandream M.A."/>
            <person name="Sucgang R."/>
            <person name="Berriman M."/>
            <person name="Song J."/>
            <person name="Olsen R."/>
            <person name="Szafranski K."/>
            <person name="Xu Q."/>
            <person name="Tunggal B."/>
            <person name="Kummerfeld S."/>
            <person name="Madera M."/>
            <person name="Konfortov B.A."/>
            <person name="Rivero F."/>
            <person name="Bankier A.T."/>
            <person name="Lehmann R."/>
            <person name="Hamlin N."/>
            <person name="Davies R."/>
            <person name="Gaudet P."/>
            <person name="Fey P."/>
            <person name="Pilcher K."/>
            <person name="Chen G."/>
            <person name="Saunders D."/>
            <person name="Sodergren E."/>
            <person name="Davis P."/>
            <person name="Kerhornou A."/>
            <person name="Nie X."/>
            <person name="Hall N."/>
            <person name="Anjard C."/>
            <person name="Hemphill L."/>
            <person name="Bason N."/>
            <person name="Farbrother P."/>
            <person name="Desany B."/>
            <person name="Just E."/>
            <person name="Morio T."/>
            <person name="Rost R."/>
            <person name="Churcher C."/>
            <person name="Cooper J."/>
            <person name="Haydock S."/>
            <person name="van Driessche N."/>
            <person name="Cronin A."/>
            <person name="Goodhead I."/>
            <person name="Muzny D."/>
            <person name="Mourier T."/>
            <person name="Pain A."/>
            <person name="Lu M."/>
            <person name="Harper D."/>
            <person name="Lindsay R."/>
            <person name="Hauser H."/>
            <person name="James K."/>
            <person name="Quiles M."/>
            <person name="Madan Babu M."/>
            <person name="Saito T."/>
            <person name="Buchrieser C."/>
            <person name="Wardroper A."/>
            <person name="Felder M."/>
            <person name="Thangavelu M."/>
            <person name="Johnson D."/>
            <person name="Knights A."/>
            <person name="Loulseged H."/>
            <person name="Mungall K."/>
            <person name="Oliver K."/>
            <person name="Price C."/>
            <person name="Quail M.A."/>
            <person name="Urushihara H."/>
            <person name="Hernandez J."/>
            <person name="Rabbinowitsch E."/>
            <person name="Steffen D."/>
            <person name="Sanders M."/>
            <person name="Ma J."/>
            <person name="Kohara Y."/>
            <person name="Sharp S."/>
            <person name="Simmonds M."/>
            <person name="Spiegler S."/>
            <person name="Tivey A."/>
            <person name="Sugano S."/>
            <person name="White B."/>
            <person name="Walker D."/>
            <person name="Woodward J."/>
            <person name="Winckler T."/>
            <person name="Tanaka Y."/>
            <person name="Shaulsky G."/>
            <person name="Schleicher M."/>
            <person name="Weinstock G."/>
            <person name="Rosenthal A."/>
            <person name="Cox E.C."/>
            <person name="Chisholm R.L."/>
            <person name="Gibbs R."/>
            <person name="Loomis W.F."/>
            <person name="Platzer M."/>
            <person name="Kay R.R."/>
            <person name="Williams J."/>
            <person name="Dear P.H."/>
            <person name="Noegel A.A."/>
            <person name="Barrell B."/>
            <person name="Kuspa A."/>
        </authorList>
    </citation>
    <scope>NUCLEOTIDE SEQUENCE [LARGE SCALE GENOMIC DNA]</scope>
    <source>
        <strain evidence="1 2">AX4</strain>
    </source>
</reference>
<dbReference type="InParanoid" id="Q54AM9"/>
<sequence length="37" mass="4073">MGIKYSIIFKFSSKQSNGVMVDETTFDRGSGDRSLLG</sequence>
<dbReference type="PaxDb" id="44689-DDB0215164"/>
<dbReference type="KEGG" id="ddi:DDB_G0294334"/>
<dbReference type="GeneID" id="3385391"/>
<organism evidence="1 2">
    <name type="scientific">Dictyostelium discoideum</name>
    <name type="common">Social amoeba</name>
    <dbReference type="NCBI Taxonomy" id="44689"/>
    <lineage>
        <taxon>Eukaryota</taxon>
        <taxon>Amoebozoa</taxon>
        <taxon>Evosea</taxon>
        <taxon>Eumycetozoa</taxon>
        <taxon>Dictyostelia</taxon>
        <taxon>Dictyosteliales</taxon>
        <taxon>Dictyosteliaceae</taxon>
        <taxon>Dictyostelium</taxon>
    </lineage>
</organism>
<protein>
    <submittedName>
        <fullName evidence="1">Uncharacterized protein</fullName>
    </submittedName>
</protein>
<name>Q54AM9_DICDI</name>
<comment type="caution">
    <text evidence="1">The sequence shown here is derived from an EMBL/GenBank/DDBJ whole genome shotgun (WGS) entry which is preliminary data.</text>
</comment>
<evidence type="ECO:0000313" key="1">
    <source>
        <dbReference type="EMBL" id="EAL60314.1"/>
    </source>
</evidence>
<dbReference type="Proteomes" id="UP000002195">
    <property type="component" value="Unassembled WGS sequence"/>
</dbReference>
<evidence type="ECO:0000313" key="2">
    <source>
        <dbReference type="Proteomes" id="UP000002195"/>
    </source>
</evidence>
<dbReference type="RefSeq" id="XP_628727.1">
    <property type="nucleotide sequence ID" value="XM_628725.1"/>
</dbReference>
<proteinExistence type="predicted"/>
<dbReference type="HOGENOM" id="CLU_3353777_0_0_1"/>
<accession>Q54AM9</accession>
<gene>
    <name evidence="1" type="ORF">DDB_G0294334</name>
</gene>
<keyword evidence="2" id="KW-1185">Reference proteome</keyword>
<dbReference type="AlphaFoldDB" id="Q54AM9"/>